<keyword evidence="4" id="KW-0472">Membrane</keyword>
<dbReference type="AlphaFoldDB" id="A0A0M0HM90"/>
<dbReference type="EMBL" id="LHPJ01000010">
    <property type="protein sequence ID" value="KOO02902.1"/>
    <property type="molecule type" value="Genomic_DNA"/>
</dbReference>
<dbReference type="GO" id="GO:0016020">
    <property type="term" value="C:membrane"/>
    <property type="evidence" value="ECO:0007669"/>
    <property type="project" value="UniProtKB-SubCell"/>
</dbReference>
<evidence type="ECO:0000313" key="7">
    <source>
        <dbReference type="Proteomes" id="UP000037515"/>
    </source>
</evidence>
<comment type="subcellular location">
    <subcellularLocation>
        <location evidence="1">Membrane</location>
        <topology evidence="1">Multi-pass membrane protein</topology>
    </subcellularLocation>
</comment>
<protein>
    <recommendedName>
        <fullName evidence="5">O-antigen ligase-related domain-containing protein</fullName>
    </recommendedName>
</protein>
<dbReference type="Proteomes" id="UP000037515">
    <property type="component" value="Unassembled WGS sequence"/>
</dbReference>
<gene>
    <name evidence="6" type="ORF">AKJ17_13320</name>
</gene>
<evidence type="ECO:0000313" key="6">
    <source>
        <dbReference type="EMBL" id="KOO02902.1"/>
    </source>
</evidence>
<evidence type="ECO:0000256" key="3">
    <source>
        <dbReference type="ARBA" id="ARBA00022989"/>
    </source>
</evidence>
<dbReference type="InterPro" id="IPR051533">
    <property type="entry name" value="WaaL-like"/>
</dbReference>
<dbReference type="PANTHER" id="PTHR37422">
    <property type="entry name" value="TEICHURONIC ACID BIOSYNTHESIS PROTEIN TUAE"/>
    <property type="match status" value="1"/>
</dbReference>
<feature type="domain" description="O-antigen ligase-related" evidence="5">
    <location>
        <begin position="196"/>
        <end position="351"/>
    </location>
</feature>
<evidence type="ECO:0000256" key="4">
    <source>
        <dbReference type="ARBA" id="ARBA00023136"/>
    </source>
</evidence>
<reference evidence="7" key="1">
    <citation type="submission" date="2015-08" db="EMBL/GenBank/DDBJ databases">
        <title>Vibrio galatheae sp. nov., a novel member of the Vibrionaceae family isolated from the Solomon Islands.</title>
        <authorList>
            <person name="Giubergia S."/>
            <person name="Machado H."/>
            <person name="Mateiu R.V."/>
            <person name="Gram L."/>
        </authorList>
    </citation>
    <scope>NUCLEOTIDE SEQUENCE [LARGE SCALE GENOMIC DNA]</scope>
    <source>
        <strain evidence="7">DSM 19584</strain>
    </source>
</reference>
<dbReference type="PANTHER" id="PTHR37422:SF17">
    <property type="entry name" value="O-ANTIGEN LIGASE"/>
    <property type="match status" value="1"/>
</dbReference>
<keyword evidence="7" id="KW-1185">Reference proteome</keyword>
<dbReference type="STRING" id="693.AKJ17_13320"/>
<dbReference type="PATRIC" id="fig|693.5.peg.2729"/>
<dbReference type="InterPro" id="IPR007016">
    <property type="entry name" value="O-antigen_ligase-rel_domated"/>
</dbReference>
<evidence type="ECO:0000256" key="2">
    <source>
        <dbReference type="ARBA" id="ARBA00022692"/>
    </source>
</evidence>
<keyword evidence="2" id="KW-0812">Transmembrane</keyword>
<accession>A0A0M0HM90</accession>
<dbReference type="RefSeq" id="WP_053396309.1">
    <property type="nucleotide sequence ID" value="NZ_LHPJ01000010.1"/>
</dbReference>
<name>A0A0M0HM90_VIBNE</name>
<comment type="caution">
    <text evidence="6">The sequence shown here is derived from an EMBL/GenBank/DDBJ whole genome shotgun (WGS) entry which is preliminary data.</text>
</comment>
<organism evidence="6 7">
    <name type="scientific">Vibrio nereis</name>
    <dbReference type="NCBI Taxonomy" id="693"/>
    <lineage>
        <taxon>Bacteria</taxon>
        <taxon>Pseudomonadati</taxon>
        <taxon>Pseudomonadota</taxon>
        <taxon>Gammaproteobacteria</taxon>
        <taxon>Vibrionales</taxon>
        <taxon>Vibrionaceae</taxon>
        <taxon>Vibrio</taxon>
    </lineage>
</organism>
<evidence type="ECO:0000256" key="1">
    <source>
        <dbReference type="ARBA" id="ARBA00004141"/>
    </source>
</evidence>
<evidence type="ECO:0000259" key="5">
    <source>
        <dbReference type="Pfam" id="PF04932"/>
    </source>
</evidence>
<sequence length="423" mass="48527">MFIFNFKDAVLSKKYDAFMFLCCVLYTMTAMPDLGMSGILKNIIIFGTLPILYYYLKENSHNKRIIWLFITSIVIQVLSWVNSLFLIPEYAYSSPNLKLLSSMFLFVFIAFWVGNRPKKRIILFSSLIAGFVLTILYEGVYNHQFDQAIRWIRVDFGLYNAQFTSMIAAIVIMVCLYLISVVKKNKTTYVVVLLAIILLSLWVLVISQSRQVWLASLIIIAAIPLILRKYISVKYNLAFYLILFVSVVGIVNTDFFQKRITPELGTIEKILEGDWENVPMTSWGIRFNSWVEASSWIKDSPIIGASKSAVRQVIQSSELFQSSARTRGFGHLHNYYIETLVAFGFVGVLFIVSFYTVISQNIMKHSDYSTKVFYVCFLLFWLIINNFESFNTKGYGLYIHSIIIGSLFFMPKPSTSKSAPPLA</sequence>
<dbReference type="Pfam" id="PF04932">
    <property type="entry name" value="Wzy_C"/>
    <property type="match status" value="1"/>
</dbReference>
<proteinExistence type="predicted"/>
<keyword evidence="3" id="KW-1133">Transmembrane helix</keyword>